<evidence type="ECO:0000313" key="4">
    <source>
        <dbReference type="Proteomes" id="UP000824205"/>
    </source>
</evidence>
<dbReference type="Proteomes" id="UP000824205">
    <property type="component" value="Unassembled WGS sequence"/>
</dbReference>
<evidence type="ECO:0000313" key="3">
    <source>
        <dbReference type="EMBL" id="HIW85516.1"/>
    </source>
</evidence>
<evidence type="ECO:0000256" key="1">
    <source>
        <dbReference type="ARBA" id="ARBA00022723"/>
    </source>
</evidence>
<gene>
    <name evidence="3" type="ORF">IAA48_03380</name>
</gene>
<reference evidence="3" key="1">
    <citation type="journal article" date="2021" name="PeerJ">
        <title>Extensive microbial diversity within the chicken gut microbiome revealed by metagenomics and culture.</title>
        <authorList>
            <person name="Gilroy R."/>
            <person name="Ravi A."/>
            <person name="Getino M."/>
            <person name="Pursley I."/>
            <person name="Horton D.L."/>
            <person name="Alikhan N.F."/>
            <person name="Baker D."/>
            <person name="Gharbi K."/>
            <person name="Hall N."/>
            <person name="Watson M."/>
            <person name="Adriaenssens E.M."/>
            <person name="Foster-Nyarko E."/>
            <person name="Jarju S."/>
            <person name="Secka A."/>
            <person name="Antonio M."/>
            <person name="Oren A."/>
            <person name="Chaudhuri R.R."/>
            <person name="La Ragione R."/>
            <person name="Hildebrand F."/>
            <person name="Pallen M.J."/>
        </authorList>
    </citation>
    <scope>NUCLEOTIDE SEQUENCE</scope>
    <source>
        <strain evidence="3">421</strain>
    </source>
</reference>
<dbReference type="EMBL" id="DXGE01000012">
    <property type="protein sequence ID" value="HIW85516.1"/>
    <property type="molecule type" value="Genomic_DNA"/>
</dbReference>
<dbReference type="GO" id="GO:0046872">
    <property type="term" value="F:metal ion binding"/>
    <property type="evidence" value="ECO:0007669"/>
    <property type="project" value="UniProtKB-KW"/>
</dbReference>
<dbReference type="Gene3D" id="3.20.20.60">
    <property type="entry name" value="Phosphoenolpyruvate-binding domains"/>
    <property type="match status" value="2"/>
</dbReference>
<name>A0A9D1UGA7_9FIRM</name>
<feature type="domain" description="HpcH/HpaI aldolase/citrate lyase" evidence="2">
    <location>
        <begin position="11"/>
        <end position="154"/>
    </location>
</feature>
<proteinExistence type="predicted"/>
<organism evidence="3 4">
    <name type="scientific">Candidatus Eubacterium faecipullorum</name>
    <dbReference type="NCBI Taxonomy" id="2838571"/>
    <lineage>
        <taxon>Bacteria</taxon>
        <taxon>Bacillati</taxon>
        <taxon>Bacillota</taxon>
        <taxon>Clostridia</taxon>
        <taxon>Eubacteriales</taxon>
        <taxon>Eubacteriaceae</taxon>
        <taxon>Eubacterium</taxon>
    </lineage>
</organism>
<dbReference type="InterPro" id="IPR015813">
    <property type="entry name" value="Pyrv/PenolPyrv_kinase-like_dom"/>
</dbReference>
<protein>
    <submittedName>
        <fullName evidence="3">Aldolase</fullName>
    </submittedName>
</protein>
<dbReference type="InterPro" id="IPR040442">
    <property type="entry name" value="Pyrv_kinase-like_dom_sf"/>
</dbReference>
<dbReference type="GO" id="GO:0003824">
    <property type="term" value="F:catalytic activity"/>
    <property type="evidence" value="ECO:0007669"/>
    <property type="project" value="InterPro"/>
</dbReference>
<keyword evidence="1" id="KW-0479">Metal-binding</keyword>
<dbReference type="InterPro" id="IPR005000">
    <property type="entry name" value="Aldolase/citrate-lyase_domain"/>
</dbReference>
<comment type="caution">
    <text evidence="3">The sequence shown here is derived from an EMBL/GenBank/DDBJ whole genome shotgun (WGS) entry which is preliminary data.</text>
</comment>
<dbReference type="SUPFAM" id="SSF51621">
    <property type="entry name" value="Phosphoenolpyruvate/pyruvate domain"/>
    <property type="match status" value="1"/>
</dbReference>
<reference evidence="3" key="2">
    <citation type="submission" date="2021-04" db="EMBL/GenBank/DDBJ databases">
        <authorList>
            <person name="Gilroy R."/>
        </authorList>
    </citation>
    <scope>NUCLEOTIDE SEQUENCE</scope>
    <source>
        <strain evidence="3">421</strain>
    </source>
</reference>
<dbReference type="AlphaFoldDB" id="A0A9D1UGA7"/>
<accession>A0A9D1UGA7</accession>
<sequence>MLKLMYITNDPDTAVIAQNAGVNRIFVDMEYIGKEQRQMGLNTVKNHHTPADVKALRNVLTGAQLLVRVNPLHNGSENEIKSAVEAGADIIMLPMWKTAQEVERFARLAGDCVKKMLLLETKEAASCLESVLELGCVDEIHIGLNDLRISMGKSYIFESLADGTVDKITSNIRDHGIPFGFGGFGMPGEGLLPADLIMGEHYRLGSSMAILSRSFCDKDSFRDPDAVRARFDLGMKKIRDYECFLSAQNEDFFRKNHNAVQNRVKEILNGDAHV</sequence>
<evidence type="ECO:0000259" key="2">
    <source>
        <dbReference type="Pfam" id="PF03328"/>
    </source>
</evidence>
<dbReference type="Pfam" id="PF03328">
    <property type="entry name" value="HpcH_HpaI"/>
    <property type="match status" value="1"/>
</dbReference>